<dbReference type="NCBIfam" id="NF037995">
    <property type="entry name" value="TRAP_S1"/>
    <property type="match status" value="1"/>
</dbReference>
<evidence type="ECO:0000256" key="1">
    <source>
        <dbReference type="ARBA" id="ARBA00009023"/>
    </source>
</evidence>
<accession>A0A212KM69</accession>
<evidence type="ECO:0000256" key="3">
    <source>
        <dbReference type="ARBA" id="ARBA00022729"/>
    </source>
</evidence>
<dbReference type="Pfam" id="PF03480">
    <property type="entry name" value="DctP"/>
    <property type="match status" value="1"/>
</dbReference>
<dbReference type="CDD" id="cd13679">
    <property type="entry name" value="PBP2_TRAP_YiaO_like"/>
    <property type="match status" value="1"/>
</dbReference>
<feature type="chain" id="PRO_5013347158" evidence="4">
    <location>
        <begin position="29"/>
        <end position="343"/>
    </location>
</feature>
<dbReference type="Gene3D" id="3.40.190.170">
    <property type="entry name" value="Bacterial extracellular solute-binding protein, family 7"/>
    <property type="match status" value="1"/>
</dbReference>
<sequence>MYQVSVKRVMTATLVCAAALGITPAAWAAGDFQSRNLKMAIVNPIEHPQGIGAKKFAEVLEQKTGGKIKVKIFAGGVLGGEQQVASAMQGGTVDISSMAPAQLVGTIKEFVVLDFPFAFATDAQADAVLDGPFGKKLMSLLPAKGLVGLGFQHQGYRSISNSKRPITKLEDIEGLKIRTILNPLYVDMLKTLGANPVPMPFPELYTAMETGTVDGQENPELTVVASKFYEVQKYFSADRHIYNTQMLMVSKALWDKLSDDEKTAFQAASDEASVYQRKVARGMIEDARKEMIAHGMKINEIAPEEMERMRVAVQPVADKYAADLDPALVKEFRAELERTKTLK</sequence>
<name>A0A212KM69_9PROT</name>
<feature type="signal peptide" evidence="4">
    <location>
        <begin position="1"/>
        <end position="28"/>
    </location>
</feature>
<dbReference type="GO" id="GO:0055085">
    <property type="term" value="P:transmembrane transport"/>
    <property type="evidence" value="ECO:0007669"/>
    <property type="project" value="InterPro"/>
</dbReference>
<dbReference type="GO" id="GO:0030288">
    <property type="term" value="C:outer membrane-bounded periplasmic space"/>
    <property type="evidence" value="ECO:0007669"/>
    <property type="project" value="InterPro"/>
</dbReference>
<evidence type="ECO:0000256" key="4">
    <source>
        <dbReference type="SAM" id="SignalP"/>
    </source>
</evidence>
<reference evidence="5" key="1">
    <citation type="submission" date="2016-04" db="EMBL/GenBank/DDBJ databases">
        <authorList>
            <person name="Evans L.H."/>
            <person name="Alamgir A."/>
            <person name="Owens N."/>
            <person name="Weber N.D."/>
            <person name="Virtaneva K."/>
            <person name="Barbian K."/>
            <person name="Babar A."/>
            <person name="Rosenke K."/>
        </authorList>
    </citation>
    <scope>NUCLEOTIDE SEQUENCE</scope>
    <source>
        <strain evidence="5">86</strain>
    </source>
</reference>
<keyword evidence="2" id="KW-0813">Transport</keyword>
<dbReference type="PANTHER" id="PTHR33376:SF7">
    <property type="entry name" value="C4-DICARBOXYLATE-BINDING PROTEIN DCTB"/>
    <property type="match status" value="1"/>
</dbReference>
<dbReference type="EMBL" id="FLUO01000003">
    <property type="protein sequence ID" value="SBW12771.1"/>
    <property type="molecule type" value="Genomic_DNA"/>
</dbReference>
<dbReference type="NCBIfam" id="TIGR00787">
    <property type="entry name" value="dctP"/>
    <property type="match status" value="1"/>
</dbReference>
<protein>
    <submittedName>
        <fullName evidence="5">TRAP dicarboxylate transporter, DctP subunit</fullName>
    </submittedName>
</protein>
<dbReference type="InterPro" id="IPR004682">
    <property type="entry name" value="TRAP_DctP"/>
</dbReference>
<dbReference type="PANTHER" id="PTHR33376">
    <property type="match status" value="1"/>
</dbReference>
<dbReference type="InterPro" id="IPR018389">
    <property type="entry name" value="DctP_fam"/>
</dbReference>
<dbReference type="SUPFAM" id="SSF53850">
    <property type="entry name" value="Periplasmic binding protein-like II"/>
    <property type="match status" value="1"/>
</dbReference>
<comment type="similarity">
    <text evidence="1">Belongs to the bacterial solute-binding protein 7 family.</text>
</comment>
<dbReference type="InterPro" id="IPR038404">
    <property type="entry name" value="TRAP_DctP_sf"/>
</dbReference>
<organism evidence="5">
    <name type="scientific">uncultured Alphaproteobacteria bacterium</name>
    <dbReference type="NCBI Taxonomy" id="91750"/>
    <lineage>
        <taxon>Bacteria</taxon>
        <taxon>Pseudomonadati</taxon>
        <taxon>Pseudomonadota</taxon>
        <taxon>Alphaproteobacteria</taxon>
        <taxon>environmental samples</taxon>
    </lineage>
</organism>
<dbReference type="PIRSF" id="PIRSF006470">
    <property type="entry name" value="DctB"/>
    <property type="match status" value="1"/>
</dbReference>
<gene>
    <name evidence="5" type="ORF">KL86APRO_30262</name>
</gene>
<evidence type="ECO:0000256" key="2">
    <source>
        <dbReference type="ARBA" id="ARBA00022448"/>
    </source>
</evidence>
<dbReference type="AlphaFoldDB" id="A0A212KM69"/>
<proteinExistence type="inferred from homology"/>
<evidence type="ECO:0000313" key="5">
    <source>
        <dbReference type="EMBL" id="SBW12771.1"/>
    </source>
</evidence>
<keyword evidence="3 4" id="KW-0732">Signal</keyword>